<organism evidence="2 3">
    <name type="scientific">Vibrio mediterranei</name>
    <dbReference type="NCBI Taxonomy" id="689"/>
    <lineage>
        <taxon>Bacteria</taxon>
        <taxon>Pseudomonadati</taxon>
        <taxon>Pseudomonadota</taxon>
        <taxon>Gammaproteobacteria</taxon>
        <taxon>Vibrionales</taxon>
        <taxon>Vibrionaceae</taxon>
        <taxon>Vibrio</taxon>
    </lineage>
</organism>
<dbReference type="Proteomes" id="UP000279760">
    <property type="component" value="Chromosome 1"/>
</dbReference>
<evidence type="ECO:0000313" key="1">
    <source>
        <dbReference type="EMBL" id="AYV19834.1"/>
    </source>
</evidence>
<protein>
    <submittedName>
        <fullName evidence="2">Uncharacterized protein</fullName>
    </submittedName>
</protein>
<dbReference type="AlphaFoldDB" id="A0A3G4V892"/>
<proteinExistence type="predicted"/>
<gene>
    <name evidence="1" type="ORF">ECB94_00355</name>
    <name evidence="2" type="ORF">ECB94_00395</name>
</gene>
<reference evidence="2 3" key="1">
    <citation type="submission" date="2018-11" db="EMBL/GenBank/DDBJ databases">
        <title>Complete Genome Sequence of Vbrio mediterranei 117-T6: a Potential Pathogen Bacteria Isolated from the Conchocelis of Pyropia.</title>
        <authorList>
            <person name="Liu Q."/>
        </authorList>
    </citation>
    <scope>NUCLEOTIDE SEQUENCE [LARGE SCALE GENOMIC DNA]</scope>
    <source>
        <strain evidence="2 3">117-T6</strain>
    </source>
</reference>
<evidence type="ECO:0000313" key="2">
    <source>
        <dbReference type="EMBL" id="AYV19842.1"/>
    </source>
</evidence>
<evidence type="ECO:0000313" key="3">
    <source>
        <dbReference type="Proteomes" id="UP000279760"/>
    </source>
</evidence>
<sequence>MAWIIKLKTSLNDSDWYVTKINRSKTDCQVTSDRYSAKLYKERYFFEEFLAHLKSEYEVIKIDNTDVHLYSN</sequence>
<accession>A0A3G4V892</accession>
<dbReference type="RefSeq" id="WP_062463931.1">
    <property type="nucleotide sequence ID" value="NZ_CP033577.1"/>
</dbReference>
<dbReference type="EMBL" id="CP033577">
    <property type="protein sequence ID" value="AYV19834.1"/>
    <property type="molecule type" value="Genomic_DNA"/>
</dbReference>
<name>A0A3G4V892_9VIBR</name>
<dbReference type="EMBL" id="CP033577">
    <property type="protein sequence ID" value="AYV19842.1"/>
    <property type="molecule type" value="Genomic_DNA"/>
</dbReference>